<dbReference type="FunFam" id="3.30.70.270:FF:000001">
    <property type="entry name" value="Diguanylate cyclase domain protein"/>
    <property type="match status" value="1"/>
</dbReference>
<organism evidence="6 7">
    <name type="scientific">Arenimonas terrae</name>
    <dbReference type="NCBI Taxonomy" id="2546226"/>
    <lineage>
        <taxon>Bacteria</taxon>
        <taxon>Pseudomonadati</taxon>
        <taxon>Pseudomonadota</taxon>
        <taxon>Gammaproteobacteria</taxon>
        <taxon>Lysobacterales</taxon>
        <taxon>Lysobacteraceae</taxon>
        <taxon>Arenimonas</taxon>
    </lineage>
</organism>
<evidence type="ECO:0000256" key="2">
    <source>
        <dbReference type="SAM" id="Phobius"/>
    </source>
</evidence>
<dbReference type="PROSITE" id="PS50887">
    <property type="entry name" value="GGDEF"/>
    <property type="match status" value="1"/>
</dbReference>
<keyword evidence="7" id="KW-1185">Reference proteome</keyword>
<dbReference type="CDD" id="cd01949">
    <property type="entry name" value="GGDEF"/>
    <property type="match status" value="1"/>
</dbReference>
<dbReference type="SMART" id="SM00052">
    <property type="entry name" value="EAL"/>
    <property type="match status" value="1"/>
</dbReference>
<dbReference type="NCBIfam" id="TIGR00254">
    <property type="entry name" value="GGDEF"/>
    <property type="match status" value="1"/>
</dbReference>
<evidence type="ECO:0000313" key="7">
    <source>
        <dbReference type="Proteomes" id="UP000305760"/>
    </source>
</evidence>
<dbReference type="AlphaFoldDB" id="A0A5C4RUP4"/>
<sequence length="782" mass="85754">MRSRLQSKIIALLILVVLAAQLATFAVVHVATERSVSRQLSEELLVGERVWQRFYDNRSSQLLETALVLADDFGFKAAVASGDRATMESALRNQASRIGADAALLLSPDGQWQAGLADSGTPEAQRAAIAPMLADAREQGFALSVIPMAGRLRVMALLPVMAPNQIAWVAIGSDFGDAYAGDFRALTRLDASFVRRESGRLAVYASSLPAPARTSLEALVADDLRPDKSIRQLELGAGQYFVLAESLPGAGDEPVMVLLQGSLDQAMAPYGALKARILLLSGLAALIAVIVAVLVGRGISRPVTRLAEAAQRIQSGDYSQPVAEERGRDEISGLSNAFGLMQRGIAAREERILHQANHDGLTGLPNRSHARDRLEQAIAGPSAERCCAVLMLDLDRFKEINDTLGHGFGDQVLREVAKRLRQAVRPEDMVARLGGDEFMVLMQDVEREHAPRRARALLEHLRLPLDLPSTRINLDCSIGMVLHPDHGADAQTLLRRADIALYDAKQARSGVAVYEPGRDEVHLRQLTLMGDLRQSLVRGQLSLRFQPKVDLATRQVKHAEALLRWRHDDLGAIPPDEFIPLAERSGFVHELTRFVLEQALQQNSLWREQGLDLGVAVNLSAMDLMDADLPDFIQACLRRHRVPPPRLILEVTESALMRDVDYAVRMLHRLRASGLRLAIDDFGTGYSSLAQLKRLPVDELKIDKSFVTQMTEGSDDAVIVRSTIELGHNMGLSVIAEGVENDSSLVLLERYRCDMVQGYLFSAPLEGGALMDWCRNFAGAEA</sequence>
<evidence type="ECO:0000313" key="6">
    <source>
        <dbReference type="EMBL" id="TNJ34377.1"/>
    </source>
</evidence>
<keyword evidence="2" id="KW-1133">Transmembrane helix</keyword>
<dbReference type="InterPro" id="IPR029787">
    <property type="entry name" value="Nucleotide_cyclase"/>
</dbReference>
<dbReference type="PROSITE" id="PS50885">
    <property type="entry name" value="HAMP"/>
    <property type="match status" value="1"/>
</dbReference>
<dbReference type="InterPro" id="IPR003660">
    <property type="entry name" value="HAMP_dom"/>
</dbReference>
<feature type="transmembrane region" description="Helical" evidence="2">
    <location>
        <begin position="277"/>
        <end position="296"/>
    </location>
</feature>
<comment type="caution">
    <text evidence="6">The sequence shown here is derived from an EMBL/GenBank/DDBJ whole genome shotgun (WGS) entry which is preliminary data.</text>
</comment>
<dbReference type="SMART" id="SM00304">
    <property type="entry name" value="HAMP"/>
    <property type="match status" value="1"/>
</dbReference>
<dbReference type="InterPro" id="IPR035919">
    <property type="entry name" value="EAL_sf"/>
</dbReference>
<dbReference type="PANTHER" id="PTHR33121">
    <property type="entry name" value="CYCLIC DI-GMP PHOSPHODIESTERASE PDEF"/>
    <property type="match status" value="1"/>
</dbReference>
<dbReference type="Gene3D" id="3.20.20.450">
    <property type="entry name" value="EAL domain"/>
    <property type="match status" value="1"/>
</dbReference>
<dbReference type="Gene3D" id="3.30.70.270">
    <property type="match status" value="1"/>
</dbReference>
<dbReference type="OrthoDB" id="5963948at2"/>
<dbReference type="SMART" id="SM00267">
    <property type="entry name" value="GGDEF"/>
    <property type="match status" value="1"/>
</dbReference>
<dbReference type="EMBL" id="SMDR01000001">
    <property type="protein sequence ID" value="TNJ34377.1"/>
    <property type="molecule type" value="Genomic_DNA"/>
</dbReference>
<dbReference type="Pfam" id="PF00672">
    <property type="entry name" value="HAMP"/>
    <property type="match status" value="1"/>
</dbReference>
<accession>A0A5C4RUP4</accession>
<evidence type="ECO:0000259" key="5">
    <source>
        <dbReference type="PROSITE" id="PS50887"/>
    </source>
</evidence>
<dbReference type="CDD" id="cd06225">
    <property type="entry name" value="HAMP"/>
    <property type="match status" value="1"/>
</dbReference>
<comment type="cofactor">
    <cofactor evidence="1">
        <name>Mg(2+)</name>
        <dbReference type="ChEBI" id="CHEBI:18420"/>
    </cofactor>
</comment>
<dbReference type="CDD" id="cd01948">
    <property type="entry name" value="EAL"/>
    <property type="match status" value="1"/>
</dbReference>
<feature type="domain" description="GGDEF" evidence="5">
    <location>
        <begin position="385"/>
        <end position="516"/>
    </location>
</feature>
<dbReference type="InterPro" id="IPR029150">
    <property type="entry name" value="dCache_3"/>
</dbReference>
<dbReference type="InterPro" id="IPR000160">
    <property type="entry name" value="GGDEF_dom"/>
</dbReference>
<evidence type="ECO:0000259" key="3">
    <source>
        <dbReference type="PROSITE" id="PS50883"/>
    </source>
</evidence>
<dbReference type="GO" id="GO:0071111">
    <property type="term" value="F:cyclic-guanylate-specific phosphodiesterase activity"/>
    <property type="evidence" value="ECO:0007669"/>
    <property type="project" value="InterPro"/>
</dbReference>
<dbReference type="GO" id="GO:0016020">
    <property type="term" value="C:membrane"/>
    <property type="evidence" value="ECO:0007669"/>
    <property type="project" value="InterPro"/>
</dbReference>
<dbReference type="Pfam" id="PF00990">
    <property type="entry name" value="GGDEF"/>
    <property type="match status" value="1"/>
</dbReference>
<dbReference type="SUPFAM" id="SSF55073">
    <property type="entry name" value="Nucleotide cyclase"/>
    <property type="match status" value="1"/>
</dbReference>
<reference evidence="6 7" key="1">
    <citation type="submission" date="2019-03" db="EMBL/GenBank/DDBJ databases">
        <title>Arenimonas daejeonensis sp. nov., isolated from compost.</title>
        <authorList>
            <person name="Jeon C.O."/>
        </authorList>
    </citation>
    <scope>NUCLEOTIDE SEQUENCE [LARGE SCALE GENOMIC DNA]</scope>
    <source>
        <strain evidence="6 7">R29</strain>
    </source>
</reference>
<evidence type="ECO:0000259" key="4">
    <source>
        <dbReference type="PROSITE" id="PS50885"/>
    </source>
</evidence>
<dbReference type="Proteomes" id="UP000305760">
    <property type="component" value="Unassembled WGS sequence"/>
</dbReference>
<dbReference type="PANTHER" id="PTHR33121:SF71">
    <property type="entry name" value="OXYGEN SENSOR PROTEIN DOSP"/>
    <property type="match status" value="1"/>
</dbReference>
<gene>
    <name evidence="6" type="ORF">E1B00_00880</name>
</gene>
<dbReference type="SUPFAM" id="SSF158472">
    <property type="entry name" value="HAMP domain-like"/>
    <property type="match status" value="1"/>
</dbReference>
<name>A0A5C4RUP4_9GAMM</name>
<protein>
    <submittedName>
        <fullName evidence="6">EAL domain-containing protein</fullName>
    </submittedName>
</protein>
<dbReference type="InterPro" id="IPR001633">
    <property type="entry name" value="EAL_dom"/>
</dbReference>
<evidence type="ECO:0000256" key="1">
    <source>
        <dbReference type="ARBA" id="ARBA00001946"/>
    </source>
</evidence>
<dbReference type="RefSeq" id="WP_139444786.1">
    <property type="nucleotide sequence ID" value="NZ_SMDR01000001.1"/>
</dbReference>
<dbReference type="InterPro" id="IPR043128">
    <property type="entry name" value="Rev_trsase/Diguanyl_cyclase"/>
</dbReference>
<dbReference type="Pfam" id="PF00563">
    <property type="entry name" value="EAL"/>
    <property type="match status" value="1"/>
</dbReference>
<keyword evidence="2" id="KW-0812">Transmembrane</keyword>
<feature type="domain" description="HAMP" evidence="4">
    <location>
        <begin position="297"/>
        <end position="350"/>
    </location>
</feature>
<dbReference type="InterPro" id="IPR050706">
    <property type="entry name" value="Cyclic-di-GMP_PDE-like"/>
</dbReference>
<proteinExistence type="predicted"/>
<dbReference type="GO" id="GO:0007165">
    <property type="term" value="P:signal transduction"/>
    <property type="evidence" value="ECO:0007669"/>
    <property type="project" value="InterPro"/>
</dbReference>
<keyword evidence="2" id="KW-0472">Membrane</keyword>
<dbReference type="SUPFAM" id="SSF141868">
    <property type="entry name" value="EAL domain-like"/>
    <property type="match status" value="1"/>
</dbReference>
<feature type="domain" description="EAL" evidence="3">
    <location>
        <begin position="525"/>
        <end position="778"/>
    </location>
</feature>
<dbReference type="Gene3D" id="6.10.340.10">
    <property type="match status" value="1"/>
</dbReference>
<dbReference type="Pfam" id="PF14827">
    <property type="entry name" value="dCache_3"/>
    <property type="match status" value="1"/>
</dbReference>
<dbReference type="PROSITE" id="PS50883">
    <property type="entry name" value="EAL"/>
    <property type="match status" value="1"/>
</dbReference>